<evidence type="ECO:0000313" key="2">
    <source>
        <dbReference type="Proteomes" id="UP000705867"/>
    </source>
</evidence>
<protein>
    <recommendedName>
        <fullName evidence="3">Replication-relaxation</fullName>
    </recommendedName>
</protein>
<dbReference type="EMBL" id="JAIOIV010000016">
    <property type="protein sequence ID" value="MBZ0154951.1"/>
    <property type="molecule type" value="Genomic_DNA"/>
</dbReference>
<dbReference type="Proteomes" id="UP000705867">
    <property type="component" value="Unassembled WGS sequence"/>
</dbReference>
<reference evidence="1" key="1">
    <citation type="journal article" date="2021" name="bioRxiv">
        <title>Unraveling nitrogen, sulfur and carbon metabolic pathways and microbial community transcriptional responses to substrate deprivation and toxicity stresses in a bioreactor mimicking anoxic brackish coastal sediment conditions.</title>
        <authorList>
            <person name="Martins P.D."/>
            <person name="Echeveste M.J."/>
            <person name="Arshad A."/>
            <person name="Kurth J."/>
            <person name="Ouboter H."/>
            <person name="Jetten M.S.M."/>
            <person name="Welte C.U."/>
        </authorList>
    </citation>
    <scope>NUCLEOTIDE SEQUENCE</scope>
    <source>
        <strain evidence="1">MAG_39</strain>
    </source>
</reference>
<evidence type="ECO:0008006" key="3">
    <source>
        <dbReference type="Google" id="ProtNLM"/>
    </source>
</evidence>
<sequence>MRLEKLSERDYAILKYLAYGPSNIASIGKKFFPLQKNECDMVRQTESAKGVFSKYLYKRMEKLQNAGLLQYKRADLHDSPIVVLQEEGAREIAIRFGFDRDSIRTSFPKRTDLMHDLMVASTIRKMVEEAEEHDLYRIEYLHSAHYAKKSLKKGGRKEEGKRFLFPDFRIRIVPHKGSAYTFDIEIDAGNLGRSMACRKVFSLTNPVLIVAPNSLRLKKLFEYLLTDMKKEPKELRPVYFALWGLFIKNGMRFSDVILFPSGERGRLPVACR</sequence>
<reference evidence="1" key="2">
    <citation type="submission" date="2021-08" db="EMBL/GenBank/DDBJ databases">
        <authorList>
            <person name="Dalcin Martins P."/>
        </authorList>
    </citation>
    <scope>NUCLEOTIDE SEQUENCE</scope>
    <source>
        <strain evidence="1">MAG_39</strain>
    </source>
</reference>
<name>A0A953LVK1_9BACT</name>
<gene>
    <name evidence="1" type="ORF">K8I29_01900</name>
</gene>
<evidence type="ECO:0000313" key="1">
    <source>
        <dbReference type="EMBL" id="MBZ0154951.1"/>
    </source>
</evidence>
<proteinExistence type="predicted"/>
<dbReference type="AlphaFoldDB" id="A0A953LVK1"/>
<accession>A0A953LVK1</accession>
<organism evidence="1 2">
    <name type="scientific">Candidatus Nitrobium versatile</name>
    <dbReference type="NCBI Taxonomy" id="2884831"/>
    <lineage>
        <taxon>Bacteria</taxon>
        <taxon>Pseudomonadati</taxon>
        <taxon>Nitrospirota</taxon>
        <taxon>Nitrospiria</taxon>
        <taxon>Nitrospirales</taxon>
        <taxon>Nitrospiraceae</taxon>
        <taxon>Candidatus Nitrobium</taxon>
    </lineage>
</organism>
<comment type="caution">
    <text evidence="1">The sequence shown here is derived from an EMBL/GenBank/DDBJ whole genome shotgun (WGS) entry which is preliminary data.</text>
</comment>